<dbReference type="PANTHER" id="PTHR24198">
    <property type="entry name" value="ANKYRIN REPEAT AND PROTEIN KINASE DOMAIN-CONTAINING PROTEIN"/>
    <property type="match status" value="1"/>
</dbReference>
<evidence type="ECO:0000256" key="3">
    <source>
        <dbReference type="PROSITE-ProRule" id="PRU00023"/>
    </source>
</evidence>
<dbReference type="PROSITE" id="PS50088">
    <property type="entry name" value="ANK_REPEAT"/>
    <property type="match status" value="2"/>
</dbReference>
<evidence type="ECO:0000256" key="2">
    <source>
        <dbReference type="ARBA" id="ARBA00023043"/>
    </source>
</evidence>
<proteinExistence type="predicted"/>
<feature type="repeat" description="ANK" evidence="3">
    <location>
        <begin position="205"/>
        <end position="237"/>
    </location>
</feature>
<protein>
    <submittedName>
        <fullName evidence="5">Uncharacterized protein</fullName>
    </submittedName>
</protein>
<feature type="repeat" description="ANK" evidence="3">
    <location>
        <begin position="133"/>
        <end position="167"/>
    </location>
</feature>
<sequence length="346" mass="39367">MAEFPKLPRVRADDENMEKIHCAARKGQTEEVRRFVEQGVDPAIPNKFGCTAFHLACKYGQVDTAKYLCTLCDVNNSWHGQKPLHLAVLSKKEDLVEALVSVSKERGRNVEIMLNELDEVHVNDAHGLKVFSDGQTALHWCVALGEDFLPMLKLLLRLGSSPTAKNKENVTPFMYAIMLNNTAAMDCMLEDIKPNQLRLDYQDKEGRSHLHYAIMHNREDYAMKFIELGHSLEIEDDHHEPPLSFALRAAMCKLLEYLLERVDAFSVQQAPFHNGSVVLPERIQWFSFATDEQEQAECIRIFQKRLAELCAPQETAVKKKPTIKKMKLAPSAPVRSRSVGKRKSLK</sequence>
<dbReference type="OMA" id="QAPFHNG"/>
<dbReference type="AlphaFoldDB" id="G0TTI9"/>
<dbReference type="SUPFAM" id="SSF48403">
    <property type="entry name" value="Ankyrin repeat"/>
    <property type="match status" value="1"/>
</dbReference>
<accession>G0TTI9</accession>
<dbReference type="VEuPathDB" id="TriTrypDB:TvY486_0304430"/>
<keyword evidence="2 3" id="KW-0040">ANK repeat</keyword>
<evidence type="ECO:0000256" key="1">
    <source>
        <dbReference type="ARBA" id="ARBA00022737"/>
    </source>
</evidence>
<organism evidence="5">
    <name type="scientific">Trypanosoma vivax (strain Y486)</name>
    <dbReference type="NCBI Taxonomy" id="1055687"/>
    <lineage>
        <taxon>Eukaryota</taxon>
        <taxon>Discoba</taxon>
        <taxon>Euglenozoa</taxon>
        <taxon>Kinetoplastea</taxon>
        <taxon>Metakinetoplastina</taxon>
        <taxon>Trypanosomatida</taxon>
        <taxon>Trypanosomatidae</taxon>
        <taxon>Trypanosoma</taxon>
        <taxon>Duttonella</taxon>
    </lineage>
</organism>
<reference evidence="5" key="1">
    <citation type="journal article" date="2012" name="Proc. Natl. Acad. Sci. U.S.A.">
        <title>Antigenic diversity is generated by distinct evolutionary mechanisms in African trypanosome species.</title>
        <authorList>
            <person name="Jackson A.P."/>
            <person name="Berry A."/>
            <person name="Aslett M."/>
            <person name="Allison H.C."/>
            <person name="Burton P."/>
            <person name="Vavrova-Anderson J."/>
            <person name="Brown R."/>
            <person name="Browne H."/>
            <person name="Corton N."/>
            <person name="Hauser H."/>
            <person name="Gamble J."/>
            <person name="Gilderthorp R."/>
            <person name="Marcello L."/>
            <person name="McQuillan J."/>
            <person name="Otto T.D."/>
            <person name="Quail M.A."/>
            <person name="Sanders M.J."/>
            <person name="van Tonder A."/>
            <person name="Ginger M.L."/>
            <person name="Field M.C."/>
            <person name="Barry J.D."/>
            <person name="Hertz-Fowler C."/>
            <person name="Berriman M."/>
        </authorList>
    </citation>
    <scope>NUCLEOTIDE SEQUENCE</scope>
    <source>
        <strain evidence="5">Y486</strain>
    </source>
</reference>
<dbReference type="PANTHER" id="PTHR24198:SF165">
    <property type="entry name" value="ANKYRIN REPEAT-CONTAINING PROTEIN-RELATED"/>
    <property type="match status" value="1"/>
</dbReference>
<evidence type="ECO:0000313" key="5">
    <source>
        <dbReference type="EMBL" id="CCC47270.1"/>
    </source>
</evidence>
<feature type="region of interest" description="Disordered" evidence="4">
    <location>
        <begin position="326"/>
        <end position="346"/>
    </location>
</feature>
<dbReference type="EMBL" id="HE573019">
    <property type="protein sequence ID" value="CCC47270.1"/>
    <property type="molecule type" value="Genomic_DNA"/>
</dbReference>
<dbReference type="SMART" id="SM00248">
    <property type="entry name" value="ANK"/>
    <property type="match status" value="7"/>
</dbReference>
<dbReference type="Pfam" id="PF12796">
    <property type="entry name" value="Ank_2"/>
    <property type="match status" value="2"/>
</dbReference>
<gene>
    <name evidence="5" type="ORF">TVY486_0304430</name>
</gene>
<dbReference type="InterPro" id="IPR036770">
    <property type="entry name" value="Ankyrin_rpt-contain_sf"/>
</dbReference>
<dbReference type="Gene3D" id="1.25.40.20">
    <property type="entry name" value="Ankyrin repeat-containing domain"/>
    <property type="match status" value="1"/>
</dbReference>
<name>G0TTI9_TRYVY</name>
<evidence type="ECO:0000256" key="4">
    <source>
        <dbReference type="SAM" id="MobiDB-lite"/>
    </source>
</evidence>
<keyword evidence="1" id="KW-0677">Repeat</keyword>
<dbReference type="InterPro" id="IPR002110">
    <property type="entry name" value="Ankyrin_rpt"/>
</dbReference>